<dbReference type="GO" id="GO:0006508">
    <property type="term" value="P:proteolysis"/>
    <property type="evidence" value="ECO:0007669"/>
    <property type="project" value="UniProtKB-KW"/>
</dbReference>
<dbReference type="GO" id="GO:0008236">
    <property type="term" value="F:serine-type peptidase activity"/>
    <property type="evidence" value="ECO:0007669"/>
    <property type="project" value="UniProtKB-KW"/>
</dbReference>
<dbReference type="InterPro" id="IPR029062">
    <property type="entry name" value="Class_I_gatase-like"/>
</dbReference>
<dbReference type="InterPro" id="IPR027461">
    <property type="entry name" value="Carboxypeptidase_A_C_sf"/>
</dbReference>
<feature type="active site" description="Charge relay system" evidence="6">
    <location>
        <position position="204"/>
    </location>
</feature>
<dbReference type="Pfam" id="PF17676">
    <property type="entry name" value="Peptidase_S66C"/>
    <property type="match status" value="1"/>
</dbReference>
<reference evidence="9 10" key="1">
    <citation type="submission" date="2017-02" db="EMBL/GenBank/DDBJ databases">
        <title>Bacillus pseudomycoides isolate FSL K6-0042.</title>
        <authorList>
            <person name="Kovac J."/>
        </authorList>
    </citation>
    <scope>NUCLEOTIDE SEQUENCE [LARGE SCALE GENOMIC DNA]</scope>
    <source>
        <strain evidence="9 10">FSL K6-0042</strain>
    </source>
</reference>
<evidence type="ECO:0000259" key="7">
    <source>
        <dbReference type="Pfam" id="PF02016"/>
    </source>
</evidence>
<keyword evidence="3" id="KW-0645">Protease</keyword>
<name>A0A1Y3MEW1_9BACI</name>
<dbReference type="AlphaFoldDB" id="A0A1Y3MEW1"/>
<evidence type="ECO:0000259" key="8">
    <source>
        <dbReference type="Pfam" id="PF17676"/>
    </source>
</evidence>
<feature type="active site" description="Charge relay system" evidence="6">
    <location>
        <position position="272"/>
    </location>
</feature>
<comment type="similarity">
    <text evidence="1">Belongs to the peptidase S66 family.</text>
</comment>
<protein>
    <submittedName>
        <fullName evidence="9">LD-carboxypeptidase</fullName>
    </submittedName>
</protein>
<accession>A0A1Y3MEW1</accession>
<dbReference type="Gene3D" id="3.50.30.60">
    <property type="entry name" value="LD-carboxypeptidase A C-terminal domain-like"/>
    <property type="match status" value="1"/>
</dbReference>
<feature type="domain" description="LD-carboxypeptidase N-terminal" evidence="7">
    <location>
        <begin position="13"/>
        <end position="129"/>
    </location>
</feature>
<feature type="active site" description="Nucleophile" evidence="6">
    <location>
        <position position="109"/>
    </location>
</feature>
<sequence length="305" mass="33135">MIQPNVLQQGDTVMIIAPAGPPLIEHVLAGKKVLETMGLSVIIGQSVYEKYGYLAGNDAIRLQDLHESFSNPEVQAVFCARGGYGSGRLLPHIQYELIRNNPKIFWGYSDITALHIAFSQYAGLITFHGPMIEELGKGVNSLSLSSFNQLFYPYSTILPAAECITTTSTCTVSAPLVGGNLTVLVSTLGTPYEIYTANKIVLLEDIGEEPYRIDRMFNQLHLAGKLNECAGVVFTSCHDCIASKQSLSLQTILYNYLAPYNIPVLLGLPIGHIQPNVGIPLGVTVTMDTERNTLSIPSGVNFISN</sequence>
<evidence type="ECO:0000256" key="1">
    <source>
        <dbReference type="ARBA" id="ARBA00010233"/>
    </source>
</evidence>
<feature type="domain" description="LD-carboxypeptidase C-terminal" evidence="8">
    <location>
        <begin position="174"/>
        <end position="287"/>
    </location>
</feature>
<keyword evidence="5" id="KW-0720">Serine protease</keyword>
<dbReference type="RefSeq" id="WP_016113970.1">
    <property type="nucleotide sequence ID" value="NZ_CP189809.1"/>
</dbReference>
<comment type="caution">
    <text evidence="9">The sequence shown here is derived from an EMBL/GenBank/DDBJ whole genome shotgun (WGS) entry which is preliminary data.</text>
</comment>
<evidence type="ECO:0000256" key="5">
    <source>
        <dbReference type="ARBA" id="ARBA00022825"/>
    </source>
</evidence>
<gene>
    <name evidence="9" type="ORF">BW425_10780</name>
</gene>
<evidence type="ECO:0000313" key="9">
    <source>
        <dbReference type="EMBL" id="OUM48978.1"/>
    </source>
</evidence>
<dbReference type="PANTHER" id="PTHR30237:SF2">
    <property type="entry name" value="MUREIN TETRAPEPTIDE CARBOXYPEPTIDASE"/>
    <property type="match status" value="1"/>
</dbReference>
<dbReference type="PIRSF" id="PIRSF028757">
    <property type="entry name" value="LD-carboxypeptidase"/>
    <property type="match status" value="1"/>
</dbReference>
<dbReference type="InterPro" id="IPR027478">
    <property type="entry name" value="LdcA_N"/>
</dbReference>
<dbReference type="Proteomes" id="UP000195321">
    <property type="component" value="Unassembled WGS sequence"/>
</dbReference>
<evidence type="ECO:0000256" key="4">
    <source>
        <dbReference type="ARBA" id="ARBA00022801"/>
    </source>
</evidence>
<dbReference type="PANTHER" id="PTHR30237">
    <property type="entry name" value="MURAMOYLTETRAPEPTIDE CARBOXYPEPTIDASE"/>
    <property type="match status" value="1"/>
</dbReference>
<evidence type="ECO:0000256" key="3">
    <source>
        <dbReference type="ARBA" id="ARBA00022670"/>
    </source>
</evidence>
<evidence type="ECO:0000256" key="2">
    <source>
        <dbReference type="ARBA" id="ARBA00022645"/>
    </source>
</evidence>
<dbReference type="InterPro" id="IPR003507">
    <property type="entry name" value="S66_fam"/>
</dbReference>
<dbReference type="SUPFAM" id="SSF141986">
    <property type="entry name" value="LD-carboxypeptidase A C-terminal domain-like"/>
    <property type="match status" value="1"/>
</dbReference>
<dbReference type="InterPro" id="IPR040921">
    <property type="entry name" value="Peptidase_S66C"/>
</dbReference>
<proteinExistence type="inferred from homology"/>
<dbReference type="GO" id="GO:0004180">
    <property type="term" value="F:carboxypeptidase activity"/>
    <property type="evidence" value="ECO:0007669"/>
    <property type="project" value="UniProtKB-KW"/>
</dbReference>
<dbReference type="Pfam" id="PF02016">
    <property type="entry name" value="Peptidase_S66"/>
    <property type="match status" value="1"/>
</dbReference>
<dbReference type="InterPro" id="IPR040449">
    <property type="entry name" value="Peptidase_S66_N"/>
</dbReference>
<dbReference type="SUPFAM" id="SSF52317">
    <property type="entry name" value="Class I glutamine amidotransferase-like"/>
    <property type="match status" value="1"/>
</dbReference>
<organism evidence="9 10">
    <name type="scientific">Bacillus pseudomycoides</name>
    <dbReference type="NCBI Taxonomy" id="64104"/>
    <lineage>
        <taxon>Bacteria</taxon>
        <taxon>Bacillati</taxon>
        <taxon>Bacillota</taxon>
        <taxon>Bacilli</taxon>
        <taxon>Bacillales</taxon>
        <taxon>Bacillaceae</taxon>
        <taxon>Bacillus</taxon>
        <taxon>Bacillus cereus group</taxon>
    </lineage>
</organism>
<evidence type="ECO:0000256" key="6">
    <source>
        <dbReference type="PIRSR" id="PIRSR028757-1"/>
    </source>
</evidence>
<dbReference type="Gene3D" id="3.40.50.10740">
    <property type="entry name" value="Class I glutamine amidotransferase-like"/>
    <property type="match status" value="1"/>
</dbReference>
<keyword evidence="4" id="KW-0378">Hydrolase</keyword>
<keyword evidence="2 9" id="KW-0121">Carboxypeptidase</keyword>
<dbReference type="CDD" id="cd07025">
    <property type="entry name" value="Peptidase_S66"/>
    <property type="match status" value="1"/>
</dbReference>
<evidence type="ECO:0000313" key="10">
    <source>
        <dbReference type="Proteomes" id="UP000195321"/>
    </source>
</evidence>
<dbReference type="EMBL" id="MWPX01000009">
    <property type="protein sequence ID" value="OUM48978.1"/>
    <property type="molecule type" value="Genomic_DNA"/>
</dbReference>